<dbReference type="STRING" id="1294262.GCA_001316085_00224"/>
<feature type="domain" description="Transcription regulator AsnC/Lrp ligand binding" evidence="2">
    <location>
        <begin position="6"/>
        <end position="76"/>
    </location>
</feature>
<dbReference type="Pfam" id="PF01037">
    <property type="entry name" value="AsnC_trans_reg"/>
    <property type="match status" value="1"/>
</dbReference>
<gene>
    <name evidence="3" type="ORF">IC006_1792</name>
    <name evidence="4" type="ORF">IC007_1770</name>
</gene>
<dbReference type="EMBL" id="AP018930">
    <property type="protein sequence ID" value="BBG27230.1"/>
    <property type="molecule type" value="Genomic_DNA"/>
</dbReference>
<reference evidence="4 5" key="2">
    <citation type="journal article" date="2020" name="Int. J. Syst. Evol. Microbiol.">
        <title>Sulfuracidifex tepidarius gen. nov., sp. nov. and transfer of Sulfolobus metallicus Huber and Stetter 1992 to the genus Sulfuracidifex as Sulfuracidifex metallicus comb. nov.</title>
        <authorList>
            <person name="Itoh T."/>
            <person name="Miura T."/>
            <person name="Sakai H.D."/>
            <person name="Kato S."/>
            <person name="Ohkuma M."/>
            <person name="Takashina T."/>
        </authorList>
    </citation>
    <scope>NUCLEOTIDE SEQUENCE</scope>
    <source>
        <strain evidence="3 5">IC-006</strain>
        <strain evidence="4">IC-007</strain>
    </source>
</reference>
<evidence type="ECO:0000313" key="4">
    <source>
        <dbReference type="EMBL" id="BBG27230.1"/>
    </source>
</evidence>
<reference evidence="6" key="1">
    <citation type="submission" date="2018-09" db="EMBL/GenBank/DDBJ databases">
        <title>Complete Genome Sequencing of Sulfolobus sp. JCM 16834.</title>
        <authorList>
            <person name="Kato S."/>
            <person name="Itoh T."/>
            <person name="Ohkuma M."/>
        </authorList>
    </citation>
    <scope>NUCLEOTIDE SEQUENCE [LARGE SCALE GENOMIC DNA]</scope>
    <source>
        <strain evidence="6">IC-007</strain>
    </source>
</reference>
<dbReference type="SUPFAM" id="SSF54909">
    <property type="entry name" value="Dimeric alpha+beta barrel"/>
    <property type="match status" value="1"/>
</dbReference>
<dbReference type="KEGG" id="step:IC006_1792"/>
<dbReference type="Gene3D" id="3.30.70.920">
    <property type="match status" value="1"/>
</dbReference>
<evidence type="ECO:0000313" key="6">
    <source>
        <dbReference type="Proteomes" id="UP000325030"/>
    </source>
</evidence>
<dbReference type="InterPro" id="IPR011008">
    <property type="entry name" value="Dimeric_a/b-barrel"/>
</dbReference>
<dbReference type="Proteomes" id="UP000325030">
    <property type="component" value="Chromosome"/>
</dbReference>
<dbReference type="AlphaFoldDB" id="A0A510E599"/>
<dbReference type="GeneID" id="41718109"/>
<proteinExistence type="predicted"/>
<dbReference type="RefSeq" id="WP_054844899.1">
    <property type="nucleotide sequence ID" value="NZ_AP018929.1"/>
</dbReference>
<keyword evidence="5" id="KW-1185">Reference proteome</keyword>
<accession>A0A510DW74</accession>
<evidence type="ECO:0000313" key="3">
    <source>
        <dbReference type="EMBL" id="BBG24472.1"/>
    </source>
</evidence>
<accession>A0A510E599</accession>
<dbReference type="Proteomes" id="UP000322983">
    <property type="component" value="Chromosome"/>
</dbReference>
<comment type="pathway">
    <text evidence="1">Amino-acid biosynthesis.</text>
</comment>
<organism evidence="4 6">
    <name type="scientific">Sulfuracidifex tepidarius</name>
    <dbReference type="NCBI Taxonomy" id="1294262"/>
    <lineage>
        <taxon>Archaea</taxon>
        <taxon>Thermoproteota</taxon>
        <taxon>Thermoprotei</taxon>
        <taxon>Sulfolobales</taxon>
        <taxon>Sulfolobaceae</taxon>
        <taxon>Sulfuracidifex</taxon>
    </lineage>
</organism>
<protein>
    <submittedName>
        <fullName evidence="4">HTH-type transcriptional regulator</fullName>
    </submittedName>
</protein>
<dbReference type="OrthoDB" id="8136at2157"/>
<evidence type="ECO:0000313" key="5">
    <source>
        <dbReference type="Proteomes" id="UP000322983"/>
    </source>
</evidence>
<evidence type="ECO:0000256" key="1">
    <source>
        <dbReference type="ARBA" id="ARBA00029440"/>
    </source>
</evidence>
<name>A0A510E599_9CREN</name>
<evidence type="ECO:0000259" key="2">
    <source>
        <dbReference type="Pfam" id="PF01037"/>
    </source>
</evidence>
<dbReference type="EMBL" id="AP018929">
    <property type="protein sequence ID" value="BBG24472.1"/>
    <property type="molecule type" value="Genomic_DNA"/>
</dbReference>
<sequence>MPSAIVLINTDPGGEQEVFDKLVSLEEVVEIDIVYGVYDLVVKIQTNDTDKLKSFVTNTIRKLPKVRSTLTMVIMEGKSLVKK</sequence>
<dbReference type="InterPro" id="IPR019887">
    <property type="entry name" value="Tscrpt_reg_AsnC/Lrp_C"/>
</dbReference>